<gene>
    <name evidence="1" type="ORF">SAMN05421872_101575</name>
</gene>
<sequence>MGGFAAGTLATFKTDNEIGTSALLLIGGISSLIALLGRVPRIKVGENEIDPSEIYQAGFATGVGTAVDAAADVAVDAVAKHKSAEEVGRAVRSAGRFFMPLSAALPNPHREFNWLLRLPNGENELAVRSARRNVGPDSEDGWHYFTLPDFEHVASQVGDYGDIVWEEDFKRRWNATHPESLVE</sequence>
<accession>A0A1G6JT53</accession>
<protein>
    <submittedName>
        <fullName evidence="1">Uncharacterized protein</fullName>
    </submittedName>
</protein>
<organism evidence="1 2">
    <name type="scientific">Nocardioides lianchengensis</name>
    <dbReference type="NCBI Taxonomy" id="1045774"/>
    <lineage>
        <taxon>Bacteria</taxon>
        <taxon>Bacillati</taxon>
        <taxon>Actinomycetota</taxon>
        <taxon>Actinomycetes</taxon>
        <taxon>Propionibacteriales</taxon>
        <taxon>Nocardioidaceae</taxon>
        <taxon>Nocardioides</taxon>
    </lineage>
</organism>
<keyword evidence="2" id="KW-1185">Reference proteome</keyword>
<dbReference type="AlphaFoldDB" id="A0A1G6JT53"/>
<evidence type="ECO:0000313" key="2">
    <source>
        <dbReference type="Proteomes" id="UP000199034"/>
    </source>
</evidence>
<reference evidence="1 2" key="1">
    <citation type="submission" date="2016-10" db="EMBL/GenBank/DDBJ databases">
        <authorList>
            <person name="de Groot N.N."/>
        </authorList>
    </citation>
    <scope>NUCLEOTIDE SEQUENCE [LARGE SCALE GENOMIC DNA]</scope>
    <source>
        <strain evidence="1 2">CGMCC 4.6858</strain>
    </source>
</reference>
<evidence type="ECO:0000313" key="1">
    <source>
        <dbReference type="EMBL" id="SDC21939.1"/>
    </source>
</evidence>
<dbReference type="EMBL" id="FMZM01000001">
    <property type="protein sequence ID" value="SDC21939.1"/>
    <property type="molecule type" value="Genomic_DNA"/>
</dbReference>
<name>A0A1G6JT53_9ACTN</name>
<proteinExistence type="predicted"/>
<dbReference type="Proteomes" id="UP000199034">
    <property type="component" value="Unassembled WGS sequence"/>
</dbReference>